<dbReference type="Gene3D" id="3.40.1700.10">
    <property type="entry name" value="DNA integrity scanning protein, DisA, N-terminal domain"/>
    <property type="match status" value="1"/>
</dbReference>
<dbReference type="PROSITE" id="PS51794">
    <property type="entry name" value="DAC"/>
    <property type="match status" value="1"/>
</dbReference>
<proteinExistence type="predicted"/>
<dbReference type="InterPro" id="IPR048552">
    <property type="entry name" value="DACND"/>
</dbReference>
<dbReference type="EMBL" id="BLVP01000008">
    <property type="protein sequence ID" value="GFM37200.1"/>
    <property type="molecule type" value="Genomic_DNA"/>
</dbReference>
<evidence type="ECO:0000313" key="3">
    <source>
        <dbReference type="Proteomes" id="UP000503820"/>
    </source>
</evidence>
<dbReference type="InterPro" id="IPR003390">
    <property type="entry name" value="DNA_integrity_scan_DisA_N"/>
</dbReference>
<feature type="domain" description="DAC" evidence="1">
    <location>
        <begin position="305"/>
        <end position="458"/>
    </location>
</feature>
<comment type="caution">
    <text evidence="2">The sequence shown here is derived from an EMBL/GenBank/DDBJ whole genome shotgun (WGS) entry which is preliminary data.</text>
</comment>
<dbReference type="Pfam" id="PF21749">
    <property type="entry name" value="DACND"/>
    <property type="match status" value="1"/>
</dbReference>
<dbReference type="Pfam" id="PF21750">
    <property type="entry name" value="DACNH"/>
    <property type="match status" value="1"/>
</dbReference>
<dbReference type="SUPFAM" id="SSF143597">
    <property type="entry name" value="YojJ-like"/>
    <property type="match status" value="1"/>
</dbReference>
<keyword evidence="3" id="KW-1185">Reference proteome</keyword>
<dbReference type="Pfam" id="PF02457">
    <property type="entry name" value="DAC"/>
    <property type="match status" value="1"/>
</dbReference>
<keyword evidence="2" id="KW-0238">DNA-binding</keyword>
<dbReference type="Proteomes" id="UP000503820">
    <property type="component" value="Unassembled WGS sequence"/>
</dbReference>
<evidence type="ECO:0000313" key="2">
    <source>
        <dbReference type="EMBL" id="GFM37200.1"/>
    </source>
</evidence>
<dbReference type="RefSeq" id="WP_174409829.1">
    <property type="nucleotide sequence ID" value="NZ_BLVP01000008.1"/>
</dbReference>
<evidence type="ECO:0000259" key="1">
    <source>
        <dbReference type="PROSITE" id="PS51794"/>
    </source>
</evidence>
<dbReference type="InterPro" id="IPR048555">
    <property type="entry name" value="DACNH"/>
</dbReference>
<reference evidence="2 3" key="1">
    <citation type="submission" date="2020-05" db="EMBL/GenBank/DDBJ databases">
        <title>Draft genome sequence of Desulfovibrio psychrotolerans JS1T.</title>
        <authorList>
            <person name="Ueno A."/>
            <person name="Tamazawa S."/>
            <person name="Tamamura S."/>
            <person name="Murakami T."/>
            <person name="Kiyama T."/>
            <person name="Inomata H."/>
            <person name="Amano Y."/>
            <person name="Miyakawa K."/>
            <person name="Tamaki H."/>
            <person name="Naganuma T."/>
            <person name="Kaneko K."/>
        </authorList>
    </citation>
    <scope>NUCLEOTIDE SEQUENCE [LARGE SCALE GENOMIC DNA]</scope>
    <source>
        <strain evidence="2 3">JS1</strain>
    </source>
</reference>
<sequence>MSSAYRKLCIYHTLDGLREGLSHFSGPSRAALLLSLAPQDPIRVLDPQFLLDGHQPKLRELFLDCTAWRAACNAPEGLRPFELRPLQDPQLTGLLAFGGSNREVPLLMWFTEEHPDLCSKGPTLRWLEHAAAQLLLDLAASNDLRDGASGFVLQGYATHAVRDYIVDRRNELVGLDTHLRVYPTLDTILGISHTREEGAWPRGRLAFVEPALLRDIHFLASFPRMEQPSLANLRHCRKLMLAVESSDRALVSDGRTIVGITREPLPQGTILADFQGRHGFLFLDDEIIASFADGAFQSTNRKPNLVQLEEALLESSLGYDRQHELFRIVSGIVACAQERKHGCTIVLDLREAPRSLAGQTLHAPLNLTTAEGMDLACSFAKVDGALHIGRDAHLHGFACLLDGRAVPGENRARGARYNSAVRFTATNDELIVIVVSADRPVSIIQRGIELTARCAWTPLPGRVPTPPTLEEWLKLP</sequence>
<organism evidence="2 3">
    <name type="scientific">Desulfovibrio psychrotolerans</name>
    <dbReference type="NCBI Taxonomy" id="415242"/>
    <lineage>
        <taxon>Bacteria</taxon>
        <taxon>Pseudomonadati</taxon>
        <taxon>Thermodesulfobacteriota</taxon>
        <taxon>Desulfovibrionia</taxon>
        <taxon>Desulfovibrionales</taxon>
        <taxon>Desulfovibrionaceae</taxon>
        <taxon>Desulfovibrio</taxon>
    </lineage>
</organism>
<dbReference type="GO" id="GO:0003677">
    <property type="term" value="F:DNA binding"/>
    <property type="evidence" value="ECO:0007669"/>
    <property type="project" value="UniProtKB-KW"/>
</dbReference>
<accession>A0A7J0BU09</accession>
<gene>
    <name evidence="2" type="ORF">DSM19430T_18840</name>
</gene>
<name>A0A7J0BU09_9BACT</name>
<dbReference type="AlphaFoldDB" id="A0A7J0BU09"/>
<protein>
    <submittedName>
        <fullName evidence="2">DNA-binding protein</fullName>
    </submittedName>
</protein>
<dbReference type="InterPro" id="IPR036888">
    <property type="entry name" value="DNA_integrity_DisA_N_sf"/>
</dbReference>